<dbReference type="GO" id="GO:0005829">
    <property type="term" value="C:cytosol"/>
    <property type="evidence" value="ECO:0000318"/>
    <property type="project" value="GO_Central"/>
</dbReference>
<evidence type="ECO:0000256" key="1">
    <source>
        <dbReference type="ARBA" id="ARBA00023015"/>
    </source>
</evidence>
<evidence type="ECO:0000256" key="3">
    <source>
        <dbReference type="ARBA" id="ARBA00023159"/>
    </source>
</evidence>
<proteinExistence type="predicted"/>
<dbReference type="Gene3D" id="1.10.10.10">
    <property type="entry name" value="Winged helix-like DNA-binding domain superfamily/Winged helix DNA-binding domain"/>
    <property type="match status" value="1"/>
</dbReference>
<dbReference type="InterPro" id="IPR036388">
    <property type="entry name" value="WH-like_DNA-bd_sf"/>
</dbReference>
<dbReference type="EMBL" id="BA000045">
    <property type="protein sequence ID" value="BAC90740.1"/>
    <property type="molecule type" value="Genomic_DNA"/>
</dbReference>
<dbReference type="GO" id="GO:0003700">
    <property type="term" value="F:DNA-binding transcription factor activity"/>
    <property type="evidence" value="ECO:0000318"/>
    <property type="project" value="GO_Central"/>
</dbReference>
<dbReference type="SUPFAM" id="SSF46785">
    <property type="entry name" value="Winged helix' DNA-binding domain"/>
    <property type="match status" value="1"/>
</dbReference>
<comment type="function">
    <text evidence="5">Required for full expression of proteins subject to ammonium repression. Transcriptional activator of genes subject to nitrogen control.</text>
</comment>
<gene>
    <name evidence="8" type="ordered locus">glr2799</name>
</gene>
<keyword evidence="1" id="KW-0805">Transcription regulation</keyword>
<dbReference type="FunFam" id="2.60.120.10:FF:000586">
    <property type="entry name" value="Crp/FNR family transcriptional regulator"/>
    <property type="match status" value="1"/>
</dbReference>
<dbReference type="KEGG" id="gvi:glr2799"/>
<dbReference type="RefSeq" id="WP_011142793.1">
    <property type="nucleotide sequence ID" value="NC_005125.1"/>
</dbReference>
<keyword evidence="4" id="KW-0804">Transcription</keyword>
<organism evidence="8 9">
    <name type="scientific">Gloeobacter violaceus (strain ATCC 29082 / PCC 7421)</name>
    <dbReference type="NCBI Taxonomy" id="251221"/>
    <lineage>
        <taxon>Bacteria</taxon>
        <taxon>Bacillati</taxon>
        <taxon>Cyanobacteriota</taxon>
        <taxon>Cyanophyceae</taxon>
        <taxon>Gloeobacterales</taxon>
        <taxon>Gloeobacteraceae</taxon>
        <taxon>Gloeobacter</taxon>
    </lineage>
</organism>
<dbReference type="EnsemblBacteria" id="BAC90740">
    <property type="protein sequence ID" value="BAC90740"/>
    <property type="gene ID" value="BAC90740"/>
</dbReference>
<keyword evidence="2" id="KW-0238">DNA-binding</keyword>
<dbReference type="FunCoup" id="Q7MBC2">
    <property type="interactions" value="51"/>
</dbReference>
<dbReference type="eggNOG" id="COG0664">
    <property type="taxonomic scope" value="Bacteria"/>
</dbReference>
<dbReference type="InterPro" id="IPR012318">
    <property type="entry name" value="HTH_CRP"/>
</dbReference>
<dbReference type="Pfam" id="PF13545">
    <property type="entry name" value="HTH_Crp_2"/>
    <property type="match status" value="1"/>
</dbReference>
<evidence type="ECO:0000256" key="5">
    <source>
        <dbReference type="ARBA" id="ARBA00055854"/>
    </source>
</evidence>
<dbReference type="OrthoDB" id="5242211at2"/>
<dbReference type="AlphaFoldDB" id="Q7MBC2"/>
<feature type="domain" description="HTH crp-type" evidence="7">
    <location>
        <begin position="129"/>
        <end position="203"/>
    </location>
</feature>
<dbReference type="Gene3D" id="2.60.120.10">
    <property type="entry name" value="Jelly Rolls"/>
    <property type="match status" value="1"/>
</dbReference>
<reference evidence="8 9" key="2">
    <citation type="journal article" date="2003" name="DNA Res.">
        <title>Complete genome structure of Gloeobacter violaceus PCC 7421, a cyanobacterium that lacks thylakoids (supplement).</title>
        <authorList>
            <person name="Nakamura Y."/>
            <person name="Kaneko T."/>
            <person name="Sato S."/>
            <person name="Mimuro M."/>
            <person name="Miyashita H."/>
            <person name="Tsuchiya T."/>
            <person name="Sasamoto S."/>
            <person name="Watanabe A."/>
            <person name="Kawashima K."/>
            <person name="Kishida Y."/>
            <person name="Kiyokawa C."/>
            <person name="Kohara M."/>
            <person name="Matsumoto M."/>
            <person name="Matsuno A."/>
            <person name="Nakazaki N."/>
            <person name="Shimpo S."/>
            <person name="Takeuchi C."/>
            <person name="Yamada M."/>
            <person name="Tabata S."/>
        </authorList>
    </citation>
    <scope>NUCLEOTIDE SEQUENCE [LARGE SCALE GENOMIC DNA]</scope>
    <source>
        <strain evidence="9">ATCC 29082 / PCC 7421</strain>
    </source>
</reference>
<evidence type="ECO:0000313" key="8">
    <source>
        <dbReference type="EMBL" id="BAC90740.1"/>
    </source>
</evidence>
<dbReference type="InParanoid" id="Q7MBC2"/>
<protein>
    <recommendedName>
        <fullName evidence="6">Global nitrogen regulator</fullName>
    </recommendedName>
</protein>
<evidence type="ECO:0000256" key="4">
    <source>
        <dbReference type="ARBA" id="ARBA00023163"/>
    </source>
</evidence>
<accession>Q7MBC2</accession>
<dbReference type="PROSITE" id="PS51063">
    <property type="entry name" value="HTH_CRP_2"/>
    <property type="match status" value="1"/>
</dbReference>
<evidence type="ECO:0000256" key="6">
    <source>
        <dbReference type="ARBA" id="ARBA00074315"/>
    </source>
</evidence>
<dbReference type="PRINTS" id="PR00034">
    <property type="entry name" value="HTHCRP"/>
</dbReference>
<dbReference type="SMART" id="SM00419">
    <property type="entry name" value="HTH_CRP"/>
    <property type="match status" value="1"/>
</dbReference>
<sequence>MSNRDAQQDFRLLLEELYRERTLRFFKAGQSIPLRNQEIWIVYRGLVQLATLQPSGDEALLGLAGSLMPLGRSLTLLEPYHAVALTNVDLLRLTTEEIHSSPRLARELTEQMARRLRQAEALLALAGKRLVIDRLQGFLYLLAHEFGHPTGEGIRIDVRLTHQQFANALGTTRVTVTRFLGELKYRGLIEIGADRRIYLKEPQRLAAASCF</sequence>
<evidence type="ECO:0000256" key="2">
    <source>
        <dbReference type="ARBA" id="ARBA00023125"/>
    </source>
</evidence>
<name>Q7MBC2_GLOVI</name>
<evidence type="ECO:0000313" key="9">
    <source>
        <dbReference type="Proteomes" id="UP000000557"/>
    </source>
</evidence>
<dbReference type="STRING" id="251221.gene:10760302"/>
<dbReference type="InterPro" id="IPR036390">
    <property type="entry name" value="WH_DNA-bd_sf"/>
</dbReference>
<dbReference type="Proteomes" id="UP000000557">
    <property type="component" value="Chromosome"/>
</dbReference>
<dbReference type="InterPro" id="IPR014710">
    <property type="entry name" value="RmlC-like_jellyroll"/>
</dbReference>
<keyword evidence="3" id="KW-0010">Activator</keyword>
<dbReference type="HOGENOM" id="CLU_075053_8_0_3"/>
<dbReference type="InterPro" id="IPR018490">
    <property type="entry name" value="cNMP-bd_dom_sf"/>
</dbReference>
<dbReference type="FunFam" id="1.10.10.10:FF:000240">
    <property type="entry name" value="Global nitrogen regulator NtcA"/>
    <property type="match status" value="1"/>
</dbReference>
<dbReference type="PhylomeDB" id="Q7MBC2"/>
<reference evidence="8 9" key="1">
    <citation type="journal article" date="2003" name="DNA Res.">
        <title>Complete genome structure of Gloeobacter violaceus PCC 7421, a cyanobacterium that lacks thylakoids.</title>
        <authorList>
            <person name="Nakamura Y."/>
            <person name="Kaneko T."/>
            <person name="Sato S."/>
            <person name="Mimuro M."/>
            <person name="Miyashita H."/>
            <person name="Tsuchiya T."/>
            <person name="Sasamoto S."/>
            <person name="Watanabe A."/>
            <person name="Kawashima K."/>
            <person name="Kishida Y."/>
            <person name="Kiyokawa C."/>
            <person name="Kohara M."/>
            <person name="Matsumoto M."/>
            <person name="Matsuno A."/>
            <person name="Nakazaki N."/>
            <person name="Shimpo S."/>
            <person name="Takeuchi C."/>
            <person name="Yamada M."/>
            <person name="Tabata S."/>
        </authorList>
    </citation>
    <scope>NUCLEOTIDE SEQUENCE [LARGE SCALE GENOMIC DNA]</scope>
    <source>
        <strain evidence="9">ATCC 29082 / PCC 7421</strain>
    </source>
</reference>
<dbReference type="SUPFAM" id="SSF51206">
    <property type="entry name" value="cAMP-binding domain-like"/>
    <property type="match status" value="1"/>
</dbReference>
<dbReference type="GO" id="GO:0003677">
    <property type="term" value="F:DNA binding"/>
    <property type="evidence" value="ECO:0007669"/>
    <property type="project" value="UniProtKB-KW"/>
</dbReference>
<evidence type="ECO:0000259" key="7">
    <source>
        <dbReference type="PROSITE" id="PS51063"/>
    </source>
</evidence>
<dbReference type="CDD" id="cd00092">
    <property type="entry name" value="HTH_CRP"/>
    <property type="match status" value="1"/>
</dbReference>
<keyword evidence="9" id="KW-1185">Reference proteome</keyword>